<dbReference type="InterPro" id="IPR006638">
    <property type="entry name" value="Elp3/MiaA/NifB-like_rSAM"/>
</dbReference>
<gene>
    <name evidence="13" type="ORF">A2625_00685</name>
</gene>
<dbReference type="Gene3D" id="3.20.20.70">
    <property type="entry name" value="Aldolase class I"/>
    <property type="match status" value="1"/>
</dbReference>
<evidence type="ECO:0000256" key="1">
    <source>
        <dbReference type="ARBA" id="ARBA00001966"/>
    </source>
</evidence>
<dbReference type="GO" id="GO:0046872">
    <property type="term" value="F:metal ion binding"/>
    <property type="evidence" value="ECO:0007669"/>
    <property type="project" value="UniProtKB-KW"/>
</dbReference>
<dbReference type="InterPro" id="IPR010505">
    <property type="entry name" value="MoaA_twitch"/>
</dbReference>
<evidence type="ECO:0000256" key="11">
    <source>
        <dbReference type="ARBA" id="ARBA00048697"/>
    </source>
</evidence>
<keyword evidence="6" id="KW-0547">Nucleotide-binding</keyword>
<keyword evidence="5" id="KW-0479">Metal-binding</keyword>
<dbReference type="SUPFAM" id="SSF102114">
    <property type="entry name" value="Radical SAM enzymes"/>
    <property type="match status" value="1"/>
</dbReference>
<dbReference type="GO" id="GO:0061799">
    <property type="term" value="F:cyclic pyranopterin monophosphate synthase activity"/>
    <property type="evidence" value="ECO:0007669"/>
    <property type="project" value="TreeGrafter"/>
</dbReference>
<evidence type="ECO:0000313" key="14">
    <source>
        <dbReference type="Proteomes" id="UP000178724"/>
    </source>
</evidence>
<dbReference type="Pfam" id="PF04055">
    <property type="entry name" value="Radical_SAM"/>
    <property type="match status" value="1"/>
</dbReference>
<dbReference type="SFLD" id="SFLDG01386">
    <property type="entry name" value="main_SPASM_domain-containing"/>
    <property type="match status" value="1"/>
</dbReference>
<comment type="caution">
    <text evidence="13">The sequence shown here is derived from an EMBL/GenBank/DDBJ whole genome shotgun (WGS) entry which is preliminary data.</text>
</comment>
<dbReference type="PANTHER" id="PTHR22960:SF0">
    <property type="entry name" value="MOLYBDENUM COFACTOR BIOSYNTHESIS PROTEIN 1"/>
    <property type="match status" value="1"/>
</dbReference>
<keyword evidence="9" id="KW-0342">GTP-binding</keyword>
<dbReference type="InterPro" id="IPR013785">
    <property type="entry name" value="Aldolase_TIM"/>
</dbReference>
<dbReference type="PROSITE" id="PS01305">
    <property type="entry name" value="MOAA_NIFB_PQQE"/>
    <property type="match status" value="1"/>
</dbReference>
<comment type="cofactor">
    <cofactor evidence="1">
        <name>[4Fe-4S] cluster</name>
        <dbReference type="ChEBI" id="CHEBI:49883"/>
    </cofactor>
</comment>
<proteinExistence type="predicted"/>
<keyword evidence="3" id="KW-0004">4Fe-4S</keyword>
<keyword evidence="10" id="KW-0501">Molybdenum cofactor biosynthesis</keyword>
<dbReference type="InterPro" id="IPR058240">
    <property type="entry name" value="rSAM_sf"/>
</dbReference>
<evidence type="ECO:0000313" key="13">
    <source>
        <dbReference type="EMBL" id="OGB90451.1"/>
    </source>
</evidence>
<dbReference type="GO" id="GO:0005525">
    <property type="term" value="F:GTP binding"/>
    <property type="evidence" value="ECO:0007669"/>
    <property type="project" value="UniProtKB-KW"/>
</dbReference>
<evidence type="ECO:0000256" key="10">
    <source>
        <dbReference type="ARBA" id="ARBA00023150"/>
    </source>
</evidence>
<organism evidence="13 14">
    <name type="scientific">candidate division WOR-1 bacterium RIFCSPHIGHO2_01_FULL_53_15</name>
    <dbReference type="NCBI Taxonomy" id="1802564"/>
    <lineage>
        <taxon>Bacteria</taxon>
        <taxon>Bacillati</taxon>
        <taxon>Saganbacteria</taxon>
    </lineage>
</organism>
<evidence type="ECO:0000256" key="4">
    <source>
        <dbReference type="ARBA" id="ARBA00022691"/>
    </source>
</evidence>
<keyword evidence="7" id="KW-0408">Iron</keyword>
<sequence>MRPLADKFGRAINYLRISVTDRCNLRCAYCMPAEGIALKTHAEILSYEEIVEICKTAVGLGINKIRLTGGEPLVRRDICELVFGIANIPGLQDLALTTNGVHLKALAFNLKKAGLRRVNVSLDSLDPAKYQRITRGGNLSDVLQGIEAALAAGLAPLKINIVLQWGFNDDEVEAFMSFADRLGVKLQFIRQMSLSRGKPAVPADNVCTRPPDCRQCNRVRLTADGKFKPCLFSDLEIDVRIVGAERALRLAVESKPEAGRACYKREMVQIGG</sequence>
<evidence type="ECO:0000256" key="6">
    <source>
        <dbReference type="ARBA" id="ARBA00022741"/>
    </source>
</evidence>
<name>A0A1F4Q3A9_UNCSA</name>
<dbReference type="SFLD" id="SFLDG01067">
    <property type="entry name" value="SPASM/twitch_domain_containing"/>
    <property type="match status" value="1"/>
</dbReference>
<dbReference type="PROSITE" id="PS51918">
    <property type="entry name" value="RADICAL_SAM"/>
    <property type="match status" value="1"/>
</dbReference>
<accession>A0A1F4Q3A9</accession>
<keyword evidence="8" id="KW-0411">Iron-sulfur</keyword>
<dbReference type="EC" id="4.1.99.22" evidence="2"/>
<reference evidence="13 14" key="1">
    <citation type="journal article" date="2016" name="Nat. Commun.">
        <title>Thousands of microbial genomes shed light on interconnected biogeochemical processes in an aquifer system.</title>
        <authorList>
            <person name="Anantharaman K."/>
            <person name="Brown C.T."/>
            <person name="Hug L.A."/>
            <person name="Sharon I."/>
            <person name="Castelle C.J."/>
            <person name="Probst A.J."/>
            <person name="Thomas B.C."/>
            <person name="Singh A."/>
            <person name="Wilkins M.J."/>
            <person name="Karaoz U."/>
            <person name="Brodie E.L."/>
            <person name="Williams K.H."/>
            <person name="Hubbard S.S."/>
            <person name="Banfield J.F."/>
        </authorList>
    </citation>
    <scope>NUCLEOTIDE SEQUENCE [LARGE SCALE GENOMIC DNA]</scope>
</reference>
<dbReference type="SMART" id="SM00729">
    <property type="entry name" value="Elp3"/>
    <property type="match status" value="1"/>
</dbReference>
<dbReference type="AlphaFoldDB" id="A0A1F4Q3A9"/>
<evidence type="ECO:0000256" key="7">
    <source>
        <dbReference type="ARBA" id="ARBA00023004"/>
    </source>
</evidence>
<dbReference type="CDD" id="cd01335">
    <property type="entry name" value="Radical_SAM"/>
    <property type="match status" value="1"/>
</dbReference>
<dbReference type="PANTHER" id="PTHR22960">
    <property type="entry name" value="MOLYBDOPTERIN COFACTOR SYNTHESIS PROTEIN A"/>
    <property type="match status" value="1"/>
</dbReference>
<dbReference type="InterPro" id="IPR050105">
    <property type="entry name" value="MoCo_biosynth_MoaA/MoaC"/>
</dbReference>
<evidence type="ECO:0000256" key="5">
    <source>
        <dbReference type="ARBA" id="ARBA00022723"/>
    </source>
</evidence>
<dbReference type="EMBL" id="METM01000008">
    <property type="protein sequence ID" value="OGB90451.1"/>
    <property type="molecule type" value="Genomic_DNA"/>
</dbReference>
<evidence type="ECO:0000256" key="8">
    <source>
        <dbReference type="ARBA" id="ARBA00023014"/>
    </source>
</evidence>
<dbReference type="GO" id="GO:0061798">
    <property type="term" value="F:GTP 3',8'-cyclase activity"/>
    <property type="evidence" value="ECO:0007669"/>
    <property type="project" value="UniProtKB-EC"/>
</dbReference>
<dbReference type="SFLD" id="SFLDS00029">
    <property type="entry name" value="Radical_SAM"/>
    <property type="match status" value="1"/>
</dbReference>
<comment type="catalytic activity">
    <reaction evidence="11">
        <text>GTP + AH2 + S-adenosyl-L-methionine = (8S)-3',8-cyclo-7,8-dihydroguanosine 5'-triphosphate + 5'-deoxyadenosine + L-methionine + A + H(+)</text>
        <dbReference type="Rhea" id="RHEA:49576"/>
        <dbReference type="ChEBI" id="CHEBI:13193"/>
        <dbReference type="ChEBI" id="CHEBI:15378"/>
        <dbReference type="ChEBI" id="CHEBI:17319"/>
        <dbReference type="ChEBI" id="CHEBI:17499"/>
        <dbReference type="ChEBI" id="CHEBI:37565"/>
        <dbReference type="ChEBI" id="CHEBI:57844"/>
        <dbReference type="ChEBI" id="CHEBI:59789"/>
        <dbReference type="ChEBI" id="CHEBI:131766"/>
        <dbReference type="EC" id="4.1.99.22"/>
    </reaction>
</comment>
<feature type="domain" description="Radical SAM core" evidence="12">
    <location>
        <begin position="7"/>
        <end position="226"/>
    </location>
</feature>
<keyword evidence="4" id="KW-0949">S-adenosyl-L-methionine</keyword>
<dbReference type="GO" id="GO:0006777">
    <property type="term" value="P:Mo-molybdopterin cofactor biosynthetic process"/>
    <property type="evidence" value="ECO:0007669"/>
    <property type="project" value="UniProtKB-KW"/>
</dbReference>
<dbReference type="InterPro" id="IPR007197">
    <property type="entry name" value="rSAM"/>
</dbReference>
<evidence type="ECO:0000256" key="3">
    <source>
        <dbReference type="ARBA" id="ARBA00022485"/>
    </source>
</evidence>
<evidence type="ECO:0000256" key="9">
    <source>
        <dbReference type="ARBA" id="ARBA00023134"/>
    </source>
</evidence>
<dbReference type="Pfam" id="PF06463">
    <property type="entry name" value="Mob_synth_C"/>
    <property type="match status" value="1"/>
</dbReference>
<evidence type="ECO:0000256" key="2">
    <source>
        <dbReference type="ARBA" id="ARBA00012167"/>
    </source>
</evidence>
<dbReference type="GO" id="GO:0051539">
    <property type="term" value="F:4 iron, 4 sulfur cluster binding"/>
    <property type="evidence" value="ECO:0007669"/>
    <property type="project" value="UniProtKB-KW"/>
</dbReference>
<protein>
    <recommendedName>
        <fullName evidence="2">GTP 3',8-cyclase</fullName>
        <ecNumber evidence="2">4.1.99.22</ecNumber>
    </recommendedName>
</protein>
<evidence type="ECO:0000259" key="12">
    <source>
        <dbReference type="PROSITE" id="PS51918"/>
    </source>
</evidence>
<dbReference type="Proteomes" id="UP000178724">
    <property type="component" value="Unassembled WGS sequence"/>
</dbReference>
<dbReference type="InterPro" id="IPR000385">
    <property type="entry name" value="MoaA_NifB_PqqE_Fe-S-bd_CS"/>
</dbReference>